<evidence type="ECO:0000313" key="2">
    <source>
        <dbReference type="EMBL" id="CAJ0602360.1"/>
    </source>
</evidence>
<evidence type="ECO:0000313" key="3">
    <source>
        <dbReference type="Proteomes" id="UP001176961"/>
    </source>
</evidence>
<accession>A0AA36M9E9</accession>
<keyword evidence="1" id="KW-0472">Membrane</keyword>
<comment type="caution">
    <text evidence="2">The sequence shown here is derived from an EMBL/GenBank/DDBJ whole genome shotgun (WGS) entry which is preliminary data.</text>
</comment>
<organism evidence="2 3">
    <name type="scientific">Cylicocyclus nassatus</name>
    <name type="common">Nematode worm</name>
    <dbReference type="NCBI Taxonomy" id="53992"/>
    <lineage>
        <taxon>Eukaryota</taxon>
        <taxon>Metazoa</taxon>
        <taxon>Ecdysozoa</taxon>
        <taxon>Nematoda</taxon>
        <taxon>Chromadorea</taxon>
        <taxon>Rhabditida</taxon>
        <taxon>Rhabditina</taxon>
        <taxon>Rhabditomorpha</taxon>
        <taxon>Strongyloidea</taxon>
        <taxon>Strongylidae</taxon>
        <taxon>Cylicocyclus</taxon>
    </lineage>
</organism>
<evidence type="ECO:0000256" key="1">
    <source>
        <dbReference type="SAM" id="Phobius"/>
    </source>
</evidence>
<keyword evidence="1" id="KW-1133">Transmembrane helix</keyword>
<dbReference type="EMBL" id="CATQJL010000305">
    <property type="protein sequence ID" value="CAJ0602360.1"/>
    <property type="molecule type" value="Genomic_DNA"/>
</dbReference>
<sequence length="79" mass="9021">MKDRSTSTPPGRDANAKNVVVHIVSYKILTRIASIKMFWKAIVVIVACLAELSTGYWRGHNIYEMLNIPRPYPPRPNPR</sequence>
<name>A0AA36M9E9_CYLNA</name>
<proteinExistence type="predicted"/>
<keyword evidence="1" id="KW-0812">Transmembrane</keyword>
<protein>
    <submittedName>
        <fullName evidence="2">Uncharacterized protein</fullName>
    </submittedName>
</protein>
<reference evidence="2" key="1">
    <citation type="submission" date="2023-07" db="EMBL/GenBank/DDBJ databases">
        <authorList>
            <consortium name="CYATHOMIX"/>
        </authorList>
    </citation>
    <scope>NUCLEOTIDE SEQUENCE</scope>
    <source>
        <strain evidence="2">N/A</strain>
    </source>
</reference>
<gene>
    <name evidence="2" type="ORF">CYNAS_LOCUS14343</name>
</gene>
<feature type="transmembrane region" description="Helical" evidence="1">
    <location>
        <begin position="37"/>
        <end position="57"/>
    </location>
</feature>
<dbReference type="AlphaFoldDB" id="A0AA36M9E9"/>
<dbReference type="Proteomes" id="UP001176961">
    <property type="component" value="Unassembled WGS sequence"/>
</dbReference>
<keyword evidence="3" id="KW-1185">Reference proteome</keyword>